<dbReference type="EMBL" id="LAZR01005145">
    <property type="protein sequence ID" value="KKN02467.1"/>
    <property type="molecule type" value="Genomic_DNA"/>
</dbReference>
<accession>A0A0F9MST6</accession>
<proteinExistence type="predicted"/>
<organism evidence="1">
    <name type="scientific">marine sediment metagenome</name>
    <dbReference type="NCBI Taxonomy" id="412755"/>
    <lineage>
        <taxon>unclassified sequences</taxon>
        <taxon>metagenomes</taxon>
        <taxon>ecological metagenomes</taxon>
    </lineage>
</organism>
<dbReference type="AlphaFoldDB" id="A0A0F9MST6"/>
<gene>
    <name evidence="1" type="ORF">LCGC14_1117440</name>
</gene>
<protein>
    <submittedName>
        <fullName evidence="1">Uncharacterized protein</fullName>
    </submittedName>
</protein>
<evidence type="ECO:0000313" key="1">
    <source>
        <dbReference type="EMBL" id="KKN02467.1"/>
    </source>
</evidence>
<reference evidence="1" key="1">
    <citation type="journal article" date="2015" name="Nature">
        <title>Complex archaea that bridge the gap between prokaryotes and eukaryotes.</title>
        <authorList>
            <person name="Spang A."/>
            <person name="Saw J.H."/>
            <person name="Jorgensen S.L."/>
            <person name="Zaremba-Niedzwiedzka K."/>
            <person name="Martijn J."/>
            <person name="Lind A.E."/>
            <person name="van Eijk R."/>
            <person name="Schleper C."/>
            <person name="Guy L."/>
            <person name="Ettema T.J."/>
        </authorList>
    </citation>
    <scope>NUCLEOTIDE SEQUENCE</scope>
</reference>
<name>A0A0F9MST6_9ZZZZ</name>
<sequence>MKMKPKEFGLLADSIDGVLSKTSLKIIIEHRQNISYVKDQFVAFCWSIFHVSKLDYNLFYKAGLNDSHIETALKRILSDFS</sequence>
<comment type="caution">
    <text evidence="1">The sequence shown here is derived from an EMBL/GenBank/DDBJ whole genome shotgun (WGS) entry which is preliminary data.</text>
</comment>